<reference evidence="2" key="1">
    <citation type="submission" date="2022-11" db="UniProtKB">
        <authorList>
            <consortium name="WormBaseParasite"/>
        </authorList>
    </citation>
    <scope>IDENTIFICATION</scope>
</reference>
<dbReference type="WBParaSite" id="ES5_v2.g8011.t1">
    <property type="protein sequence ID" value="ES5_v2.g8011.t1"/>
    <property type="gene ID" value="ES5_v2.g8011"/>
</dbReference>
<dbReference type="Proteomes" id="UP000887579">
    <property type="component" value="Unplaced"/>
</dbReference>
<protein>
    <submittedName>
        <fullName evidence="2">Serine/threonine-protein phosphatase PGAM5, mitochondrial</fullName>
    </submittedName>
</protein>
<name>A0AC34GT97_9BILA</name>
<sequence>MLRRLSAVALGAAATGFYFHDNFKVFAVTLLDKAGSKSVLDGPFDGPMYNNDPHFPIKPWDQNWDFRDPISLIDLSKYEKADEETRKQMLEKARPTATRNIFLIRHGQYDLKKDDPATHILTEMGREQAALLGKRLSETNIKFDSAVMSTMPRAMETANIVLKKLSNVPSKMDSLLEEGAPYPPEPVAYHWQPKKRKFYAEGARIEAAFRKYIHRASVYQKEDSHELIVCHANVIRYFICRALQFPPEGWLRMSLANSSITWIVIRPNGSVSIRSIGDSGHCHPNHVTFT</sequence>
<evidence type="ECO:0000313" key="1">
    <source>
        <dbReference type="Proteomes" id="UP000887579"/>
    </source>
</evidence>
<organism evidence="1 2">
    <name type="scientific">Panagrolaimus sp. ES5</name>
    <dbReference type="NCBI Taxonomy" id="591445"/>
    <lineage>
        <taxon>Eukaryota</taxon>
        <taxon>Metazoa</taxon>
        <taxon>Ecdysozoa</taxon>
        <taxon>Nematoda</taxon>
        <taxon>Chromadorea</taxon>
        <taxon>Rhabditida</taxon>
        <taxon>Tylenchina</taxon>
        <taxon>Panagrolaimomorpha</taxon>
        <taxon>Panagrolaimoidea</taxon>
        <taxon>Panagrolaimidae</taxon>
        <taxon>Panagrolaimus</taxon>
    </lineage>
</organism>
<accession>A0AC34GT97</accession>
<evidence type="ECO:0000313" key="2">
    <source>
        <dbReference type="WBParaSite" id="ES5_v2.g8011.t1"/>
    </source>
</evidence>
<proteinExistence type="predicted"/>